<feature type="region of interest" description="Disordered" evidence="2">
    <location>
        <begin position="105"/>
        <end position="152"/>
    </location>
</feature>
<feature type="domain" description="CCHC-type" evidence="3">
    <location>
        <begin position="80"/>
        <end position="94"/>
    </location>
</feature>
<gene>
    <name evidence="4" type="ORF">LTRI10_LOCUS21612</name>
</gene>
<feature type="compositionally biased region" description="Basic residues" evidence="2">
    <location>
        <begin position="135"/>
        <end position="152"/>
    </location>
</feature>
<dbReference type="AlphaFoldDB" id="A0AAV2E2H6"/>
<dbReference type="Pfam" id="PF14392">
    <property type="entry name" value="zf-CCHC_4"/>
    <property type="match status" value="1"/>
</dbReference>
<dbReference type="SUPFAM" id="SSF57756">
    <property type="entry name" value="Retrovirus zinc finger-like domains"/>
    <property type="match status" value="1"/>
</dbReference>
<dbReference type="PANTHER" id="PTHR31286">
    <property type="entry name" value="GLYCINE-RICH CELL WALL STRUCTURAL PROTEIN 1.8-LIKE"/>
    <property type="match status" value="1"/>
</dbReference>
<evidence type="ECO:0000313" key="4">
    <source>
        <dbReference type="EMBL" id="CAL1380146.1"/>
    </source>
</evidence>
<evidence type="ECO:0000313" key="5">
    <source>
        <dbReference type="Proteomes" id="UP001497516"/>
    </source>
</evidence>
<keyword evidence="1" id="KW-0862">Zinc</keyword>
<dbReference type="InterPro" id="IPR036875">
    <property type="entry name" value="Znf_CCHC_sf"/>
</dbReference>
<evidence type="ECO:0000259" key="3">
    <source>
        <dbReference type="PROSITE" id="PS50158"/>
    </source>
</evidence>
<name>A0AAV2E2H6_9ROSI</name>
<evidence type="ECO:0000256" key="1">
    <source>
        <dbReference type="PROSITE-ProRule" id="PRU00047"/>
    </source>
</evidence>
<dbReference type="GO" id="GO:0008270">
    <property type="term" value="F:zinc ion binding"/>
    <property type="evidence" value="ECO:0007669"/>
    <property type="project" value="UniProtKB-KW"/>
</dbReference>
<keyword evidence="1" id="KW-0863">Zinc-finger</keyword>
<dbReference type="InterPro" id="IPR040256">
    <property type="entry name" value="At4g02000-like"/>
</dbReference>
<accession>A0AAV2E2H6</accession>
<keyword evidence="1" id="KW-0479">Metal-binding</keyword>
<keyword evidence="5" id="KW-1185">Reference proteome</keyword>
<feature type="compositionally biased region" description="Polar residues" evidence="2">
    <location>
        <begin position="116"/>
        <end position="126"/>
    </location>
</feature>
<dbReference type="Proteomes" id="UP001497516">
    <property type="component" value="Chromosome 4"/>
</dbReference>
<reference evidence="4 5" key="1">
    <citation type="submission" date="2024-04" db="EMBL/GenBank/DDBJ databases">
        <authorList>
            <person name="Fracassetti M."/>
        </authorList>
    </citation>
    <scope>NUCLEOTIDE SEQUENCE [LARGE SCALE GENOMIC DNA]</scope>
</reference>
<dbReference type="PANTHER" id="PTHR31286:SF99">
    <property type="entry name" value="DUF4283 DOMAIN-CONTAINING PROTEIN"/>
    <property type="match status" value="1"/>
</dbReference>
<dbReference type="GO" id="GO:0003676">
    <property type="term" value="F:nucleic acid binding"/>
    <property type="evidence" value="ECO:0007669"/>
    <property type="project" value="InterPro"/>
</dbReference>
<dbReference type="PROSITE" id="PS50158">
    <property type="entry name" value="ZF_CCHC"/>
    <property type="match status" value="1"/>
</dbReference>
<dbReference type="EMBL" id="OZ034817">
    <property type="protein sequence ID" value="CAL1380146.1"/>
    <property type="molecule type" value="Genomic_DNA"/>
</dbReference>
<organism evidence="4 5">
    <name type="scientific">Linum trigynum</name>
    <dbReference type="NCBI Taxonomy" id="586398"/>
    <lineage>
        <taxon>Eukaryota</taxon>
        <taxon>Viridiplantae</taxon>
        <taxon>Streptophyta</taxon>
        <taxon>Embryophyta</taxon>
        <taxon>Tracheophyta</taxon>
        <taxon>Spermatophyta</taxon>
        <taxon>Magnoliopsida</taxon>
        <taxon>eudicotyledons</taxon>
        <taxon>Gunneridae</taxon>
        <taxon>Pentapetalae</taxon>
        <taxon>rosids</taxon>
        <taxon>fabids</taxon>
        <taxon>Malpighiales</taxon>
        <taxon>Linaceae</taxon>
        <taxon>Linum</taxon>
    </lineage>
</organism>
<sequence>MVVWIQFLGLPVHFYHKELLFNLSNLIGRSIKLDFHTQHQHRAKFARMTVEVDLSRLLVPIIRLDGCWQKVEYENLPIVCFECGRVGHTNLSCPALDRRQVGEGTTVSLPAGDTMTGVTTPETNSGYGPWTVVTRKSRRNQKGSNKHGRSEA</sequence>
<evidence type="ECO:0000256" key="2">
    <source>
        <dbReference type="SAM" id="MobiDB-lite"/>
    </source>
</evidence>
<proteinExistence type="predicted"/>
<dbReference type="InterPro" id="IPR001878">
    <property type="entry name" value="Znf_CCHC"/>
</dbReference>
<dbReference type="InterPro" id="IPR025836">
    <property type="entry name" value="Zn_knuckle_CX2CX4HX4C"/>
</dbReference>
<protein>
    <recommendedName>
        <fullName evidence="3">CCHC-type domain-containing protein</fullName>
    </recommendedName>
</protein>